<feature type="transmembrane region" description="Helical" evidence="1">
    <location>
        <begin position="60"/>
        <end position="80"/>
    </location>
</feature>
<evidence type="ECO:0000256" key="1">
    <source>
        <dbReference type="SAM" id="Phobius"/>
    </source>
</evidence>
<keyword evidence="1" id="KW-0812">Transmembrane</keyword>
<dbReference type="EMBL" id="CP002160">
    <property type="protein sequence ID" value="ADL53769.1"/>
    <property type="molecule type" value="Genomic_DNA"/>
</dbReference>
<keyword evidence="1" id="KW-1133">Transmembrane helix</keyword>
<accession>D9SMB3</accession>
<feature type="transmembrane region" description="Helical" evidence="1">
    <location>
        <begin position="92"/>
        <end position="110"/>
    </location>
</feature>
<keyword evidence="1" id="KW-0472">Membrane</keyword>
<sequence>MKKKVIVFLKNQGAMILALIMAILIFGDCPIRRIFGIPCPSCGITRACKAAFHLDFASAVYYHPLFWLIPVALLYIMFGRKPLWGSKKNEKIFYITIIIIIILVYIYRMITMFPNIEPMTYNSDSTIEKSLDVFRK</sequence>
<dbReference type="AlphaFoldDB" id="D9SMB3"/>
<reference evidence="2 3" key="1">
    <citation type="submission" date="2010-08" db="EMBL/GenBank/DDBJ databases">
        <title>Complete sequence of Clostridium cellulovorans 743B.</title>
        <authorList>
            <consortium name="US DOE Joint Genome Institute"/>
            <person name="Lucas S."/>
            <person name="Copeland A."/>
            <person name="Lapidus A."/>
            <person name="Cheng J.-F."/>
            <person name="Bruce D."/>
            <person name="Goodwin L."/>
            <person name="Pitluck S."/>
            <person name="Chertkov O."/>
            <person name="Detter J.C."/>
            <person name="Han C."/>
            <person name="Tapia R."/>
            <person name="Land M."/>
            <person name="Hauser L."/>
            <person name="Chang Y.-J."/>
            <person name="Jeffries C."/>
            <person name="Kyrpides N."/>
            <person name="Ivanova N."/>
            <person name="Mikhailova N."/>
            <person name="Hemme C.L."/>
            <person name="Woyke T."/>
        </authorList>
    </citation>
    <scope>NUCLEOTIDE SEQUENCE [LARGE SCALE GENOMIC DNA]</scope>
    <source>
        <strain evidence="3">ATCC 35296 / DSM 3052 / OCM 3 / 743B</strain>
    </source>
</reference>
<evidence type="ECO:0000313" key="3">
    <source>
        <dbReference type="Proteomes" id="UP000002730"/>
    </source>
</evidence>
<gene>
    <name evidence="2" type="ordered locus">Clocel_4107</name>
</gene>
<protein>
    <recommendedName>
        <fullName evidence="4">DUF2752 domain-containing protein</fullName>
    </recommendedName>
</protein>
<evidence type="ECO:0008006" key="4">
    <source>
        <dbReference type="Google" id="ProtNLM"/>
    </source>
</evidence>
<dbReference type="KEGG" id="ccb:Clocel_4107"/>
<dbReference type="OrthoDB" id="9815897at2"/>
<name>D9SMB3_CLOC7</name>
<dbReference type="RefSeq" id="WP_010074120.1">
    <property type="nucleotide sequence ID" value="NC_014393.1"/>
</dbReference>
<proteinExistence type="predicted"/>
<evidence type="ECO:0000313" key="2">
    <source>
        <dbReference type="EMBL" id="ADL53769.1"/>
    </source>
</evidence>
<dbReference type="STRING" id="573061.Clocel_4107"/>
<keyword evidence="3" id="KW-1185">Reference proteome</keyword>
<dbReference type="eggNOG" id="ENOG5032UWN">
    <property type="taxonomic scope" value="Bacteria"/>
</dbReference>
<dbReference type="InterPro" id="IPR021215">
    <property type="entry name" value="DUF2752"/>
</dbReference>
<dbReference type="Proteomes" id="UP000002730">
    <property type="component" value="Chromosome"/>
</dbReference>
<dbReference type="Pfam" id="PF10825">
    <property type="entry name" value="DUF2752"/>
    <property type="match status" value="1"/>
</dbReference>
<dbReference type="HOGENOM" id="CLU_098258_3_0_9"/>
<organism evidence="2 3">
    <name type="scientific">Clostridium cellulovorans (strain ATCC 35296 / DSM 3052 / OCM 3 / 743B)</name>
    <dbReference type="NCBI Taxonomy" id="573061"/>
    <lineage>
        <taxon>Bacteria</taxon>
        <taxon>Bacillati</taxon>
        <taxon>Bacillota</taxon>
        <taxon>Clostridia</taxon>
        <taxon>Eubacteriales</taxon>
        <taxon>Clostridiaceae</taxon>
        <taxon>Clostridium</taxon>
    </lineage>
</organism>